<dbReference type="RefSeq" id="WP_045460635.1">
    <property type="nucleotide sequence ID" value="NZ_BBLT01000002.1"/>
</dbReference>
<evidence type="ECO:0000313" key="1">
    <source>
        <dbReference type="EMBL" id="GAL84303.1"/>
    </source>
</evidence>
<comment type="caution">
    <text evidence="1">The sequence shown here is derived from an EMBL/GenBank/DDBJ whole genome shotgun (WGS) entry which is preliminary data.</text>
</comment>
<dbReference type="eggNOG" id="COG1397">
    <property type="taxonomic scope" value="Bacteria"/>
</dbReference>
<name>A0A098LDZ4_9BACT</name>
<organism evidence="1 2">
    <name type="scientific">Sporocytophaga myxococcoides</name>
    <dbReference type="NCBI Taxonomy" id="153721"/>
    <lineage>
        <taxon>Bacteria</taxon>
        <taxon>Pseudomonadati</taxon>
        <taxon>Bacteroidota</taxon>
        <taxon>Cytophagia</taxon>
        <taxon>Cytophagales</taxon>
        <taxon>Cytophagaceae</taxon>
        <taxon>Sporocytophaga</taxon>
    </lineage>
</organism>
<reference evidence="1 2" key="1">
    <citation type="submission" date="2014-09" db="EMBL/GenBank/DDBJ databases">
        <title>Sporocytophaga myxococcoides PG-01 genome sequencing.</title>
        <authorList>
            <person name="Liu L."/>
            <person name="Gao P.J."/>
            <person name="Chen G.J."/>
            <person name="Wang L.S."/>
        </authorList>
    </citation>
    <scope>NUCLEOTIDE SEQUENCE [LARGE SCALE GENOMIC DNA]</scope>
    <source>
        <strain evidence="1 2">PG-01</strain>
    </source>
</reference>
<dbReference type="AlphaFoldDB" id="A0A098LDZ4"/>
<protein>
    <recommendedName>
        <fullName evidence="3">ADP-ribosylation/crystallin J1</fullName>
    </recommendedName>
</protein>
<evidence type="ECO:0000313" key="2">
    <source>
        <dbReference type="Proteomes" id="UP000030185"/>
    </source>
</evidence>
<proteinExistence type="predicted"/>
<dbReference type="EMBL" id="BBLT01000002">
    <property type="protein sequence ID" value="GAL84303.1"/>
    <property type="molecule type" value="Genomic_DNA"/>
</dbReference>
<gene>
    <name evidence="1" type="ORF">MYP_1531</name>
</gene>
<accession>A0A098LDZ4</accession>
<evidence type="ECO:0008006" key="3">
    <source>
        <dbReference type="Google" id="ProtNLM"/>
    </source>
</evidence>
<dbReference type="Proteomes" id="UP000030185">
    <property type="component" value="Unassembled WGS sequence"/>
</dbReference>
<keyword evidence="2" id="KW-1185">Reference proteome</keyword>
<dbReference type="STRING" id="153721.MYP_1531"/>
<sequence>MKLKKLFRPVGVKELELIKESGMKAYPPRFSWQPIFYPVLNFEYAAQIAKEWNTEDESSGYAGFVTEFEIQEEYFLTFKVENVGGKIYEELWVPSEQLHEFNENIINGIRIVAGFYGDKFSGERSYENN</sequence>
<dbReference type="OrthoDB" id="883590at2"/>